<dbReference type="InterPro" id="IPR027417">
    <property type="entry name" value="P-loop_NTPase"/>
</dbReference>
<dbReference type="Gene3D" id="2.60.200.20">
    <property type="match status" value="1"/>
</dbReference>
<comment type="caution">
    <text evidence="9">The sequence shown here is derived from an EMBL/GenBank/DDBJ whole genome shotgun (WGS) entry which is preliminary data.</text>
</comment>
<dbReference type="SUPFAM" id="SSF49879">
    <property type="entry name" value="SMAD/FHA domain"/>
    <property type="match status" value="1"/>
</dbReference>
<dbReference type="PANTHER" id="PTHR22683">
    <property type="entry name" value="SPORULATION PROTEIN RELATED"/>
    <property type="match status" value="1"/>
</dbReference>
<evidence type="ECO:0000256" key="3">
    <source>
        <dbReference type="ARBA" id="ARBA00022840"/>
    </source>
</evidence>
<keyword evidence="6" id="KW-1133">Transmembrane helix</keyword>
<evidence type="ECO:0000259" key="8">
    <source>
        <dbReference type="PROSITE" id="PS50901"/>
    </source>
</evidence>
<evidence type="ECO:0000313" key="9">
    <source>
        <dbReference type="EMBL" id="KHL00649.1"/>
    </source>
</evidence>
<gene>
    <name evidence="9" type="ORF">LK10_19155</name>
</gene>
<evidence type="ECO:0000313" key="10">
    <source>
        <dbReference type="Proteomes" id="UP000030982"/>
    </source>
</evidence>
<sequence length="1328" mass="139622">MELHVTLIAPGAGRGLQTSEELVATLPDGASGSALADLIDARRGVTGITVDGAPLHSLVIGEPPLVNGALLLGGQANSTTTADGAELLLLAVRSGPAAGRIIPLERGLHCIGRRDGTDRDAPGTIGLPDPELSRRHAELHVTDTVVRLVDCGSSNGTWLGMQRVRATVLEAQQEFRVGGTVCSLEFAGEAVVDPRAGSPHGDPLKVVRRIPPQRTTTTLALGLAPLAMGVGLALFFGQWMFLAFSSMSLVSLALPLAEGRRERRRFQRDLEAAVKQDLERRTAAAPDAAQLCLASGAVSASSPVALRESEAPILVRLGTAELPADITVDPPLDALPPSHPRAPLVLALEGTVRLEGRNAEIEGLARFLLVQLAVFPSAQRLRVQLIGGSDKLRLAARYLPRVRVVRDGDVESLTPAGMWPGAGRALTLLMPGAPSSKATELAKELQRQGSCVVDAVGALGTHDAVVQVSESSGHMASGSLHCKFSPDLLGHVPFEQVARESASHHSDALSSTGRGLPLPDACGLEVLAGLTRVKLVEAWSNSTQRKGCRLPLGVAESGHLTIDLVGDSPHILVAGTTGAGKSELLRTMISGGAALHSPDELTFLLIDFKGGAGLAPLEPLPHCVGLLTDLSGGLGRVLVSLSAEVVRREQLLAEADCEDIAAYTARGKETLPRLAIVVDEFRVLVEEEPDSLRELLRIASVGRSLGIHLIMATQRPHGAISADIRANVGCAIALRVSGAVESRDVIGSDLAARVPTALPGRGYLAIGGGEPIEFQTASLALAPDPELSAVRLESAVDWLRGSTMPRLQDEKADRSTSHFVETARAAWATLGGTPPRRPVADSPPDDAGPAPKPGRRVLLGIADLPHEQRLAALRWAPEEQGHLAIVGAASGSGQILTTVACQLADGMRLRHLYVLDACDALPHLEQHERIGAYVRLGDLGHAARIISRLSEEVSSRRPKAARGSERASLILVVSGWSRWVSAFRNSPNPQAEGELFELIRTARSSGLVLLIADEGDLVASRAFGEFRCRIFLPHGMPDDARLGWPRLPSCSGGPLRGIATGLLENGDPILVECFTAPPSAQQPLSVPRSSQPLLRILPLPSVVTATEVAEAAMASGDHEPQARGAQRRLIAIGLHEDRAQPLLVPLEPGDLLLALGRAGSGKTSFLEALPSMNPAVGPWLSEGLGGGNIEKAVADALTSARAGEMPLLLLDDADALSMRDGEAVRLALEEGASVIVTAGYGAPLLSTLPPALRAKAIRTETGIALGPRSPTDGDAFGVRLEPLERLVPGRAIAVVRGRQTEVQLGWLGGAADRQSLFTRRHSREWAAA</sequence>
<feature type="compositionally biased region" description="Low complexity" evidence="5">
    <location>
        <begin position="840"/>
        <end position="849"/>
    </location>
</feature>
<dbReference type="CDD" id="cd01127">
    <property type="entry name" value="TrwB_TraG_TraD_VirD4"/>
    <property type="match status" value="1"/>
</dbReference>
<keyword evidence="2 4" id="KW-0547">Nucleotide-binding</keyword>
<keyword evidence="3 4" id="KW-0067">ATP-binding</keyword>
<evidence type="ECO:0000256" key="1">
    <source>
        <dbReference type="ARBA" id="ARBA00022553"/>
    </source>
</evidence>
<dbReference type="CDD" id="cd00060">
    <property type="entry name" value="FHA"/>
    <property type="match status" value="1"/>
</dbReference>
<name>A0A0B2ABR2_9MICC</name>
<keyword evidence="6" id="KW-0472">Membrane</keyword>
<dbReference type="PROSITE" id="PS50006">
    <property type="entry name" value="FHA_DOMAIN"/>
    <property type="match status" value="1"/>
</dbReference>
<evidence type="ECO:0000256" key="5">
    <source>
        <dbReference type="SAM" id="MobiDB-lite"/>
    </source>
</evidence>
<organism evidence="9 10">
    <name type="scientific">Sinomonas humi</name>
    <dbReference type="NCBI Taxonomy" id="1338436"/>
    <lineage>
        <taxon>Bacteria</taxon>
        <taxon>Bacillati</taxon>
        <taxon>Actinomycetota</taxon>
        <taxon>Actinomycetes</taxon>
        <taxon>Micrococcales</taxon>
        <taxon>Micrococcaceae</taxon>
        <taxon>Sinomonas</taxon>
    </lineage>
</organism>
<evidence type="ECO:0000256" key="6">
    <source>
        <dbReference type="SAM" id="Phobius"/>
    </source>
</evidence>
<dbReference type="EMBL" id="JTDL01000149">
    <property type="protein sequence ID" value="KHL00649.1"/>
    <property type="molecule type" value="Genomic_DNA"/>
</dbReference>
<dbReference type="RefSeq" id="WP_043127414.1">
    <property type="nucleotide sequence ID" value="NZ_JTDL01000149.1"/>
</dbReference>
<dbReference type="InterPro" id="IPR002543">
    <property type="entry name" value="FtsK_dom"/>
</dbReference>
<feature type="binding site" evidence="4">
    <location>
        <begin position="575"/>
        <end position="582"/>
    </location>
    <ligand>
        <name>ATP</name>
        <dbReference type="ChEBI" id="CHEBI:30616"/>
    </ligand>
</feature>
<accession>A0A0B2ABR2</accession>
<dbReference type="Pfam" id="PF01580">
    <property type="entry name" value="FtsK_SpoIIIE"/>
    <property type="match status" value="1"/>
</dbReference>
<dbReference type="InterPro" id="IPR000253">
    <property type="entry name" value="FHA_dom"/>
</dbReference>
<dbReference type="SMART" id="SM00240">
    <property type="entry name" value="FHA"/>
    <property type="match status" value="1"/>
</dbReference>
<dbReference type="PANTHER" id="PTHR22683:SF1">
    <property type="entry name" value="TYPE VII SECRETION SYSTEM PROTEIN ESSC"/>
    <property type="match status" value="1"/>
</dbReference>
<dbReference type="SMART" id="SM00382">
    <property type="entry name" value="AAA"/>
    <property type="match status" value="2"/>
</dbReference>
<feature type="domain" description="FHA" evidence="7">
    <location>
        <begin position="109"/>
        <end position="164"/>
    </location>
</feature>
<evidence type="ECO:0000256" key="4">
    <source>
        <dbReference type="PROSITE-ProRule" id="PRU00289"/>
    </source>
</evidence>
<evidence type="ECO:0000259" key="7">
    <source>
        <dbReference type="PROSITE" id="PS50006"/>
    </source>
</evidence>
<feature type="transmembrane region" description="Helical" evidence="6">
    <location>
        <begin position="215"/>
        <end position="233"/>
    </location>
</feature>
<dbReference type="SUPFAM" id="SSF52540">
    <property type="entry name" value="P-loop containing nucleoside triphosphate hydrolases"/>
    <property type="match status" value="2"/>
</dbReference>
<dbReference type="Pfam" id="PF00498">
    <property type="entry name" value="FHA"/>
    <property type="match status" value="1"/>
</dbReference>
<dbReference type="Gene3D" id="3.40.50.300">
    <property type="entry name" value="P-loop containing nucleotide triphosphate hydrolases"/>
    <property type="match status" value="2"/>
</dbReference>
<feature type="region of interest" description="Disordered" evidence="5">
    <location>
        <begin position="830"/>
        <end position="854"/>
    </location>
</feature>
<keyword evidence="6" id="KW-0812">Transmembrane</keyword>
<dbReference type="OrthoDB" id="9807790at2"/>
<evidence type="ECO:0008006" key="11">
    <source>
        <dbReference type="Google" id="ProtNLM"/>
    </source>
</evidence>
<protein>
    <recommendedName>
        <fullName evidence="11">FHA domain-containing protein</fullName>
    </recommendedName>
</protein>
<dbReference type="PROSITE" id="PS50901">
    <property type="entry name" value="FTSK"/>
    <property type="match status" value="1"/>
</dbReference>
<dbReference type="STRING" id="1338436.LK10_19155"/>
<dbReference type="InterPro" id="IPR050206">
    <property type="entry name" value="FtsK/SpoIIIE/SftA"/>
</dbReference>
<evidence type="ECO:0000256" key="2">
    <source>
        <dbReference type="ARBA" id="ARBA00022741"/>
    </source>
</evidence>
<dbReference type="GO" id="GO:0005524">
    <property type="term" value="F:ATP binding"/>
    <property type="evidence" value="ECO:0007669"/>
    <property type="project" value="UniProtKB-UniRule"/>
</dbReference>
<reference evidence="9 10" key="1">
    <citation type="submission" date="2014-09" db="EMBL/GenBank/DDBJ databases">
        <title>Genome sequence of Sinomonas sp. MUSC 117.</title>
        <authorList>
            <person name="Lee L.-H."/>
        </authorList>
    </citation>
    <scope>NUCLEOTIDE SEQUENCE [LARGE SCALE GENOMIC DNA]</scope>
    <source>
        <strain evidence="9 10">MUSC 117</strain>
    </source>
</reference>
<keyword evidence="1" id="KW-0597">Phosphoprotein</keyword>
<keyword evidence="10" id="KW-1185">Reference proteome</keyword>
<dbReference type="GO" id="GO:0003677">
    <property type="term" value="F:DNA binding"/>
    <property type="evidence" value="ECO:0007669"/>
    <property type="project" value="InterPro"/>
</dbReference>
<dbReference type="InterPro" id="IPR008984">
    <property type="entry name" value="SMAD_FHA_dom_sf"/>
</dbReference>
<dbReference type="Proteomes" id="UP000030982">
    <property type="component" value="Unassembled WGS sequence"/>
</dbReference>
<proteinExistence type="predicted"/>
<dbReference type="InterPro" id="IPR003593">
    <property type="entry name" value="AAA+_ATPase"/>
</dbReference>
<feature type="domain" description="FtsK" evidence="8">
    <location>
        <begin position="557"/>
        <end position="743"/>
    </location>
</feature>